<feature type="transmembrane region" description="Helical" evidence="2">
    <location>
        <begin position="90"/>
        <end position="110"/>
    </location>
</feature>
<name>A0A914VGN2_9BILA</name>
<evidence type="ECO:0000313" key="3">
    <source>
        <dbReference type="Proteomes" id="UP000887566"/>
    </source>
</evidence>
<keyword evidence="2" id="KW-0472">Membrane</keyword>
<feature type="compositionally biased region" description="Polar residues" evidence="1">
    <location>
        <begin position="7"/>
        <end position="22"/>
    </location>
</feature>
<keyword evidence="2" id="KW-0812">Transmembrane</keyword>
<proteinExistence type="predicted"/>
<feature type="transmembrane region" description="Helical" evidence="2">
    <location>
        <begin position="145"/>
        <end position="167"/>
    </location>
</feature>
<keyword evidence="2" id="KW-1133">Transmembrane helix</keyword>
<feature type="transmembrane region" description="Helical" evidence="2">
    <location>
        <begin position="191"/>
        <end position="217"/>
    </location>
</feature>
<dbReference type="WBParaSite" id="PSAMB.scaffold1931size30305.g15664.t1">
    <property type="protein sequence ID" value="PSAMB.scaffold1931size30305.g15664.t1"/>
    <property type="gene ID" value="PSAMB.scaffold1931size30305.g15664"/>
</dbReference>
<dbReference type="InterPro" id="IPR040350">
    <property type="entry name" value="TMEM272"/>
</dbReference>
<protein>
    <submittedName>
        <fullName evidence="4">Transmembrane protein 272</fullName>
    </submittedName>
</protein>
<keyword evidence="3" id="KW-1185">Reference proteome</keyword>
<feature type="region of interest" description="Disordered" evidence="1">
    <location>
        <begin position="1"/>
        <end position="22"/>
    </location>
</feature>
<evidence type="ECO:0000256" key="2">
    <source>
        <dbReference type="SAM" id="Phobius"/>
    </source>
</evidence>
<evidence type="ECO:0000313" key="4">
    <source>
        <dbReference type="WBParaSite" id="PSAMB.scaffold1931size30305.g15664.t1"/>
    </source>
</evidence>
<organism evidence="3 4">
    <name type="scientific">Plectus sambesii</name>
    <dbReference type="NCBI Taxonomy" id="2011161"/>
    <lineage>
        <taxon>Eukaryota</taxon>
        <taxon>Metazoa</taxon>
        <taxon>Ecdysozoa</taxon>
        <taxon>Nematoda</taxon>
        <taxon>Chromadorea</taxon>
        <taxon>Plectida</taxon>
        <taxon>Plectina</taxon>
        <taxon>Plectoidea</taxon>
        <taxon>Plectidae</taxon>
        <taxon>Plectus</taxon>
    </lineage>
</organism>
<accession>A0A914VGN2</accession>
<reference evidence="4" key="1">
    <citation type="submission" date="2022-11" db="UniProtKB">
        <authorList>
            <consortium name="WormBaseParasite"/>
        </authorList>
    </citation>
    <scope>IDENTIFICATION</scope>
</reference>
<dbReference type="PANTHER" id="PTHR33444:SF7">
    <property type="entry name" value="TRANSMEMBRANE PROTEIN 272"/>
    <property type="match status" value="1"/>
</dbReference>
<dbReference type="Proteomes" id="UP000887566">
    <property type="component" value="Unplaced"/>
</dbReference>
<dbReference type="PANTHER" id="PTHR33444">
    <property type="entry name" value="SI:DKEY-19B23.12-RELATED"/>
    <property type="match status" value="1"/>
</dbReference>
<feature type="transmembrane region" description="Helical" evidence="2">
    <location>
        <begin position="50"/>
        <end position="78"/>
    </location>
</feature>
<dbReference type="AlphaFoldDB" id="A0A914VGN2"/>
<sequence>MARVKRQNTTQPTTRNWNSDSTPAYGSIGYQLREVGQESHSLCDFVSHTITILAATSFGSGLMLLLFILTSLMAYFGISYFNKCPVQRQIPIYLLVGGGVGMLKIGMIFMKHRRDRQDDIGIDDLEADDTFHGSSHKGFGSKSTLFAEVVVSLFLLSWFAAGNYWVYRVYIPPHSQPERSLEPKFWCDQHVYNFALAQILICHVLLLFGVLVFLSILCCARCYMYSEADWV</sequence>
<evidence type="ECO:0000256" key="1">
    <source>
        <dbReference type="SAM" id="MobiDB-lite"/>
    </source>
</evidence>